<evidence type="ECO:0000313" key="3">
    <source>
        <dbReference type="Proteomes" id="UP000007177"/>
    </source>
</evidence>
<feature type="transmembrane region" description="Helical" evidence="1">
    <location>
        <begin position="53"/>
        <end position="72"/>
    </location>
</feature>
<feature type="transmembrane region" description="Helical" evidence="1">
    <location>
        <begin position="273"/>
        <end position="300"/>
    </location>
</feature>
<dbReference type="InterPro" id="IPR018674">
    <property type="entry name" value="DUF2142_membrane"/>
</dbReference>
<feature type="transmembrane region" description="Helical" evidence="1">
    <location>
        <begin position="220"/>
        <end position="238"/>
    </location>
</feature>
<dbReference type="Proteomes" id="UP000007177">
    <property type="component" value="Chromosome"/>
</dbReference>
<feature type="transmembrane region" description="Helical" evidence="1">
    <location>
        <begin position="79"/>
        <end position="97"/>
    </location>
</feature>
<feature type="transmembrane region" description="Helical" evidence="1">
    <location>
        <begin position="194"/>
        <end position="214"/>
    </location>
</feature>
<feature type="transmembrane region" description="Helical" evidence="1">
    <location>
        <begin position="485"/>
        <end position="506"/>
    </location>
</feature>
<gene>
    <name evidence="2" type="ordered locus">Awo_c02410</name>
</gene>
<dbReference type="KEGG" id="awo:Awo_c02410"/>
<dbReference type="STRING" id="931626.Awo_c02410"/>
<evidence type="ECO:0000313" key="2">
    <source>
        <dbReference type="EMBL" id="AFA47050.1"/>
    </source>
</evidence>
<proteinExistence type="predicted"/>
<name>H6LGB4_ACEWD</name>
<feature type="transmembrane region" description="Helical" evidence="1">
    <location>
        <begin position="454"/>
        <end position="473"/>
    </location>
</feature>
<dbReference type="EMBL" id="CP002987">
    <property type="protein sequence ID" value="AFA47050.1"/>
    <property type="molecule type" value="Genomic_DNA"/>
</dbReference>
<dbReference type="HOGENOM" id="CLU_025380_1_1_9"/>
<sequence length="507" mass="57176">MEQRLNKKSKNFKPSNIGKFMLVRVKERWLYAIIGVFVFLAALFIFGGWEGEALIISIMVSFFSFAILLFTGKQLHWDALIVIIFFGVIFCLITPILDTPDETAHLARAMYVAEGNFFVSNVESELTISQDYGRLHEQAQKTILENDLNIHDSSIHAVESNGLKATNAYAFISYLPQAFGIGLGRLVNFSVLWSFYLGRITNLLFYTVMISLAIKLTPVFKQLFFVVGTIPMGVYIAASYNQDSFGIGMILVTIAYFLYLSNKEAHAIRLINIVVYMGLCMLITLSKFPFVLLILLPVFISPGKFDKRRTYLLAYAAILITAVFAVIWMKSYSAIPHPFLPAGANMQDQIEFLFSSPIENFQILGKNIFEGLINNLMLFDFGWLSYSSNGLGMLYVFFFGAISVFYPRTMMQNKLTRLGSLVVLLGIYVAIELSMYLTWTPVGLTVINGVQGRYFIGLLPLVPLVVNIGPSFSQINPIQAKQYQELMTIIPVYFIMASLALTLSQYY</sequence>
<feature type="transmembrane region" description="Helical" evidence="1">
    <location>
        <begin position="29"/>
        <end position="47"/>
    </location>
</feature>
<dbReference type="OrthoDB" id="1761373at2"/>
<keyword evidence="1" id="KW-0812">Transmembrane</keyword>
<reference evidence="2 3" key="2">
    <citation type="journal article" date="2012" name="PLoS ONE">
        <title>An ancient pathway combining carbon dioxide fixation with the generation and utilization of a sodium ion gradient for ATP synthesis.</title>
        <authorList>
            <person name="Poehlein A."/>
            <person name="Schmidt S."/>
            <person name="Kaster A.K."/>
            <person name="Goenrich M."/>
            <person name="Vollmers J."/>
            <person name="Thurmer A."/>
            <person name="Bertsch J."/>
            <person name="Schuchmann K."/>
            <person name="Voigt B."/>
            <person name="Hecker M."/>
            <person name="Daniel R."/>
            <person name="Thauer R.K."/>
            <person name="Gottschalk G."/>
            <person name="Muller V."/>
        </authorList>
    </citation>
    <scope>NUCLEOTIDE SEQUENCE [LARGE SCALE GENOMIC DNA]</scope>
    <source>
        <strain evidence="3">ATCC 29683 / DSM 1030 / JCM 2381 / KCTC 1655 / WB1</strain>
    </source>
</reference>
<dbReference type="eggNOG" id="COG4713">
    <property type="taxonomic scope" value="Bacteria"/>
</dbReference>
<feature type="transmembrane region" description="Helical" evidence="1">
    <location>
        <begin position="168"/>
        <end position="187"/>
    </location>
</feature>
<dbReference type="RefSeq" id="WP_014354653.1">
    <property type="nucleotide sequence ID" value="NC_016894.1"/>
</dbReference>
<evidence type="ECO:0000256" key="1">
    <source>
        <dbReference type="SAM" id="Phobius"/>
    </source>
</evidence>
<feature type="transmembrane region" description="Helical" evidence="1">
    <location>
        <begin position="245"/>
        <end position="261"/>
    </location>
</feature>
<feature type="transmembrane region" description="Helical" evidence="1">
    <location>
        <begin position="418"/>
        <end position="439"/>
    </location>
</feature>
<accession>H6LGB4</accession>
<organism evidence="2 3">
    <name type="scientific">Acetobacterium woodii (strain ATCC 29683 / DSM 1030 / JCM 2381 / KCTC 1655 / WB1)</name>
    <dbReference type="NCBI Taxonomy" id="931626"/>
    <lineage>
        <taxon>Bacteria</taxon>
        <taxon>Bacillati</taxon>
        <taxon>Bacillota</taxon>
        <taxon>Clostridia</taxon>
        <taxon>Eubacteriales</taxon>
        <taxon>Eubacteriaceae</taxon>
        <taxon>Acetobacterium</taxon>
    </lineage>
</organism>
<keyword evidence="3" id="KW-1185">Reference proteome</keyword>
<reference evidence="3" key="1">
    <citation type="submission" date="2011-07" db="EMBL/GenBank/DDBJ databases">
        <title>Complete genome sequence of Acetobacterium woodii.</title>
        <authorList>
            <person name="Poehlein A."/>
            <person name="Schmidt S."/>
            <person name="Kaster A.-K."/>
            <person name="Goenrich M."/>
            <person name="Vollmers J."/>
            <person name="Thuermer A."/>
            <person name="Gottschalk G."/>
            <person name="Thauer R.K."/>
            <person name="Daniel R."/>
            <person name="Mueller V."/>
        </authorList>
    </citation>
    <scope>NUCLEOTIDE SEQUENCE [LARGE SCALE GENOMIC DNA]</scope>
    <source>
        <strain evidence="3">ATCC 29683 / DSM 1030 / JCM 2381 / KCTC 1655 / WB1</strain>
    </source>
</reference>
<protein>
    <submittedName>
        <fullName evidence="2">Putative membrane protein</fullName>
    </submittedName>
</protein>
<feature type="transmembrane region" description="Helical" evidence="1">
    <location>
        <begin position="383"/>
        <end position="406"/>
    </location>
</feature>
<keyword evidence="1" id="KW-1133">Transmembrane helix</keyword>
<keyword evidence="1" id="KW-0472">Membrane</keyword>
<feature type="transmembrane region" description="Helical" evidence="1">
    <location>
        <begin position="312"/>
        <end position="329"/>
    </location>
</feature>
<dbReference type="AlphaFoldDB" id="H6LGB4"/>
<dbReference type="Pfam" id="PF09913">
    <property type="entry name" value="DUF2142"/>
    <property type="match status" value="1"/>
</dbReference>